<dbReference type="InterPro" id="IPR021300">
    <property type="entry name" value="Integr_conj_element_PFL4695"/>
</dbReference>
<dbReference type="NCBIfam" id="TIGR03765">
    <property type="entry name" value="ICE_PFL_4695"/>
    <property type="match status" value="1"/>
</dbReference>
<dbReference type="Proteomes" id="UP000593847">
    <property type="component" value="Chromosome"/>
</dbReference>
<gene>
    <name evidence="1" type="ORF">ICN73_16715</name>
</gene>
<accession>A0A7L9GAS5</accession>
<organism evidence="1 2">
    <name type="scientific">Pseudomonas taiwanensis</name>
    <dbReference type="NCBI Taxonomy" id="470150"/>
    <lineage>
        <taxon>Bacteria</taxon>
        <taxon>Pseudomonadati</taxon>
        <taxon>Pseudomonadota</taxon>
        <taxon>Gammaproteobacteria</taxon>
        <taxon>Pseudomonadales</taxon>
        <taxon>Pseudomonadaceae</taxon>
        <taxon>Pseudomonas</taxon>
    </lineage>
</organism>
<keyword evidence="2" id="KW-1185">Reference proteome</keyword>
<reference evidence="1" key="1">
    <citation type="submission" date="2020-09" db="EMBL/GenBank/DDBJ databases">
        <title>Complete genome sequence of Pseudomonas taiwanensis CC, a plant growth-promoting and biotite-weathering strain.</title>
        <authorList>
            <person name="Cheng C."/>
        </authorList>
    </citation>
    <scope>NUCLEOTIDE SEQUENCE [LARGE SCALE GENOMIC DNA]</scope>
    <source>
        <strain evidence="1">WRS8</strain>
    </source>
</reference>
<proteinExistence type="predicted"/>
<evidence type="ECO:0000313" key="2">
    <source>
        <dbReference type="Proteomes" id="UP000593847"/>
    </source>
</evidence>
<protein>
    <submittedName>
        <fullName evidence="1">Integrating conjugative element protein</fullName>
    </submittedName>
</protein>
<sequence length="140" mass="15160">MSRATAIAPCPSHEEVNVYKFSAVALILLPTYVFADQGSSVAKHVDAQVQFRALSLPGSTPLFLVGQDTSSLEWLSRHAQTLQQLGANGLAVEVDDARALRRIQTAAPGLKIWPVSGDDIAERLELEHYPVLITPTGLEQ</sequence>
<name>A0A7L9GAS5_9PSED</name>
<dbReference type="AlphaFoldDB" id="A0A7L9GAS5"/>
<dbReference type="KEGG" id="ptai:ICN73_16715"/>
<evidence type="ECO:0000313" key="1">
    <source>
        <dbReference type="EMBL" id="QOJ89510.1"/>
    </source>
</evidence>
<dbReference type="EMBL" id="CP062699">
    <property type="protein sequence ID" value="QOJ89510.1"/>
    <property type="molecule type" value="Genomic_DNA"/>
</dbReference>
<dbReference type="Pfam" id="PF11072">
    <property type="entry name" value="DUF2859"/>
    <property type="match status" value="1"/>
</dbReference>